<comment type="caution">
    <text evidence="1">The sequence shown here is derived from an EMBL/GenBank/DDBJ whole genome shotgun (WGS) entry which is preliminary data.</text>
</comment>
<evidence type="ECO:0000313" key="1">
    <source>
        <dbReference type="EMBL" id="CAH6718987.1"/>
    </source>
</evidence>
<gene>
    <name evidence="1" type="ORF">CLIB1444_01S18954</name>
</gene>
<name>A0ACA9Y201_9ASCO</name>
<dbReference type="EMBL" id="CALSDN010000001">
    <property type="protein sequence ID" value="CAH6718987.1"/>
    <property type="molecule type" value="Genomic_DNA"/>
</dbReference>
<protein>
    <submittedName>
        <fullName evidence="1">Dol-P-Man:Man(5)GlcNAc(2)-PP-Dol alpha-1,3-mannosyltransferase</fullName>
    </submittedName>
</protein>
<proteinExistence type="predicted"/>
<reference evidence="1" key="1">
    <citation type="submission" date="2022-06" db="EMBL/GenBank/DDBJ databases">
        <authorList>
            <person name="Legras J.-L."/>
            <person name="Devillers H."/>
            <person name="Grondin C."/>
        </authorList>
    </citation>
    <scope>NUCLEOTIDE SEQUENCE</scope>
    <source>
        <strain evidence="1">CLIB 1444</strain>
    </source>
</reference>
<dbReference type="Proteomes" id="UP001152531">
    <property type="component" value="Unassembled WGS sequence"/>
</dbReference>
<sequence length="461" mass="52422">MSTMAEDKELPPFTLANVLGDIKDGINVILFDPRGKTIVGPIVIFLMSIISKIVISSVPYTEIDFKTYMQQIALVNEGELDYSVIQGDTGPIVYPAGFVQVYQFISWLTNGGEDILSAQALFSYLMIFTTIMAMLTYSDAPPWTVGLLLCSKRLVSIYILRLFNDCWTTFAMVGVVLVLQQLAYWHKQLGPVYTFIGSCVASDIFSLGISVKMNALLYLPGFIIVLYFLNNENMLATLGALAVIPFIQVMVGWDFLLPMFNDETAKYLRWTYITNAFKFDRKFLYEWTVNWRFVPEDIFLSDNFSNGLLLAHLSLLLAFVFTRYLSPQITGKPVSQLFKDMFKLKGTISPKNLIIDRKTGPKLILLILSTTNVVGILCCRSLHYQFLSWYCWQLPYLLSMTGWPFLVSIPVWFIHEWCWLTFPSTPISSGVLVTILASVLVSVWNNKSLWHPIISSEKKDQ</sequence>
<keyword evidence="2" id="KW-1185">Reference proteome</keyword>
<organism evidence="1 2">
    <name type="scientific">[Candida] jaroonii</name>
    <dbReference type="NCBI Taxonomy" id="467808"/>
    <lineage>
        <taxon>Eukaryota</taxon>
        <taxon>Fungi</taxon>
        <taxon>Dikarya</taxon>
        <taxon>Ascomycota</taxon>
        <taxon>Saccharomycotina</taxon>
        <taxon>Pichiomycetes</taxon>
        <taxon>Debaryomycetaceae</taxon>
        <taxon>Yamadazyma</taxon>
    </lineage>
</organism>
<accession>A0ACA9Y201</accession>
<evidence type="ECO:0000313" key="2">
    <source>
        <dbReference type="Proteomes" id="UP001152531"/>
    </source>
</evidence>